<comment type="subcellular location">
    <subcellularLocation>
        <location evidence="1">Secreted</location>
    </subcellularLocation>
</comment>
<feature type="signal peptide" evidence="5">
    <location>
        <begin position="1"/>
        <end position="26"/>
    </location>
</feature>
<evidence type="ECO:0000313" key="7">
    <source>
        <dbReference type="EMBL" id="KAB5555562.1"/>
    </source>
</evidence>
<evidence type="ECO:0000259" key="6">
    <source>
        <dbReference type="PROSITE" id="PS50871"/>
    </source>
</evidence>
<evidence type="ECO:0000256" key="4">
    <source>
        <dbReference type="ARBA" id="ARBA00023157"/>
    </source>
</evidence>
<dbReference type="Proteomes" id="UP000327468">
    <property type="component" value="Chromosome 12"/>
</dbReference>
<dbReference type="GO" id="GO:0005576">
    <property type="term" value="C:extracellular region"/>
    <property type="evidence" value="ECO:0007669"/>
    <property type="project" value="UniProtKB-SubCell"/>
</dbReference>
<dbReference type="SUPFAM" id="SSF49842">
    <property type="entry name" value="TNF-like"/>
    <property type="match status" value="1"/>
</dbReference>
<dbReference type="InterPro" id="IPR001073">
    <property type="entry name" value="C1q_dom"/>
</dbReference>
<sequence>MQMGVSSIQMLSVLLVCVASTKQTEGSYALKMWSKGDHAFREQLALMYKEIEALRHDQSLMKQKQEDMTQAVMHCTQMQADTYKEVNVTSLEKGSTSMLYSFSQEEEGDVNDEGLNPCYSYKSLNQDWRATNYSTRQVSCDRNVKWNGWYRLFYRGKSIQMPELCVKRERCGTHAPLWLVGGHPRKRDGIVTRKICGHWNNNCCAFQSPPIQVKACQGNYYVYKFVQPLACHLAYCADVNTLVCGKCKKNEICTSKDKIRWFCKKTKRRVKAKVHFFAAYPGSLSGKVNQIRYSKVYVNVGGAFNRLTGVFTAPVKGIYQFFFSTQAARTGRKTDLWLVVNGYWVSVSHTHVSVSNTVGALSTYMTTLRKGALVYVTHNCGNSYANSASNTIVFGGSLLLAQT</sequence>
<dbReference type="InterPro" id="IPR008983">
    <property type="entry name" value="Tumour_necrosis_fac-like_dom"/>
</dbReference>
<evidence type="ECO:0000256" key="1">
    <source>
        <dbReference type="ARBA" id="ARBA00004613"/>
    </source>
</evidence>
<dbReference type="SMART" id="SM00110">
    <property type="entry name" value="C1Q"/>
    <property type="match status" value="1"/>
</dbReference>
<feature type="domain" description="C1q" evidence="6">
    <location>
        <begin position="269"/>
        <end position="403"/>
    </location>
</feature>
<dbReference type="Pfam" id="PF00386">
    <property type="entry name" value="C1q"/>
    <property type="match status" value="1"/>
</dbReference>
<evidence type="ECO:0000256" key="2">
    <source>
        <dbReference type="ARBA" id="ARBA00022525"/>
    </source>
</evidence>
<dbReference type="AlphaFoldDB" id="A0A5N5MKN8"/>
<feature type="chain" id="PRO_5024351352" description="C1q domain-containing protein" evidence="5">
    <location>
        <begin position="27"/>
        <end position="403"/>
    </location>
</feature>
<dbReference type="PANTHER" id="PTHR22923:SF116">
    <property type="entry name" value="C1Q DOMAIN-CONTAINING PROTEIN"/>
    <property type="match status" value="1"/>
</dbReference>
<dbReference type="Gene3D" id="2.60.120.40">
    <property type="match status" value="1"/>
</dbReference>
<dbReference type="EMBL" id="VFJC01000013">
    <property type="protein sequence ID" value="KAB5555562.1"/>
    <property type="molecule type" value="Genomic_DNA"/>
</dbReference>
<name>A0A5N5MKN8_PANHP</name>
<keyword evidence="3 5" id="KW-0732">Signal</keyword>
<evidence type="ECO:0000256" key="3">
    <source>
        <dbReference type="ARBA" id="ARBA00022729"/>
    </source>
</evidence>
<protein>
    <recommendedName>
        <fullName evidence="6">C1q domain-containing protein</fullName>
    </recommendedName>
</protein>
<gene>
    <name evidence="7" type="ORF">PHYPO_G00035610</name>
</gene>
<dbReference type="PROSITE" id="PS50871">
    <property type="entry name" value="C1Q"/>
    <property type="match status" value="1"/>
</dbReference>
<evidence type="ECO:0000313" key="8">
    <source>
        <dbReference type="Proteomes" id="UP000327468"/>
    </source>
</evidence>
<evidence type="ECO:0000256" key="5">
    <source>
        <dbReference type="SAM" id="SignalP"/>
    </source>
</evidence>
<dbReference type="PANTHER" id="PTHR22923">
    <property type="entry name" value="CEREBELLIN-RELATED"/>
    <property type="match status" value="1"/>
</dbReference>
<reference evidence="7 8" key="1">
    <citation type="submission" date="2019-06" db="EMBL/GenBank/DDBJ databases">
        <title>A chromosome-scale genome assembly of the striped catfish, Pangasianodon hypophthalmus.</title>
        <authorList>
            <person name="Wen M."/>
            <person name="Zahm M."/>
            <person name="Roques C."/>
            <person name="Cabau C."/>
            <person name="Klopp C."/>
            <person name="Donnadieu C."/>
            <person name="Jouanno E."/>
            <person name="Avarre J.-C."/>
            <person name="Campet M."/>
            <person name="Ha T.T.T."/>
            <person name="Dugue R."/>
            <person name="Lampietro C."/>
            <person name="Louis A."/>
            <person name="Herpin A."/>
            <person name="Echchiki A."/>
            <person name="Berthelot C."/>
            <person name="Parey E."/>
            <person name="Roest-Crollius H."/>
            <person name="Braasch I."/>
            <person name="Postlethwait J."/>
            <person name="Bobe J."/>
            <person name="Montfort J."/>
            <person name="Bouchez O."/>
            <person name="Begum T."/>
            <person name="Schartl M."/>
            <person name="Guiguen Y."/>
        </authorList>
    </citation>
    <scope>NUCLEOTIDE SEQUENCE [LARGE SCALE GENOMIC DNA]</scope>
    <source>
        <strain evidence="7 8">Indonesia</strain>
        <tissue evidence="7">Blood</tissue>
    </source>
</reference>
<organism evidence="7 8">
    <name type="scientific">Pangasianodon hypophthalmus</name>
    <name type="common">Striped catfish</name>
    <name type="synonym">Helicophagus hypophthalmus</name>
    <dbReference type="NCBI Taxonomy" id="310915"/>
    <lineage>
        <taxon>Eukaryota</taxon>
        <taxon>Metazoa</taxon>
        <taxon>Chordata</taxon>
        <taxon>Craniata</taxon>
        <taxon>Vertebrata</taxon>
        <taxon>Euteleostomi</taxon>
        <taxon>Actinopterygii</taxon>
        <taxon>Neopterygii</taxon>
        <taxon>Teleostei</taxon>
        <taxon>Ostariophysi</taxon>
        <taxon>Siluriformes</taxon>
        <taxon>Pangasiidae</taxon>
        <taxon>Pangasianodon</taxon>
    </lineage>
</organism>
<proteinExistence type="predicted"/>
<dbReference type="Pfam" id="PF23283">
    <property type="entry name" value="D8C_UMOD"/>
    <property type="match status" value="1"/>
</dbReference>
<dbReference type="InterPro" id="IPR050822">
    <property type="entry name" value="Cerebellin_Synaptic_Org"/>
</dbReference>
<keyword evidence="8" id="KW-1185">Reference proteome</keyword>
<dbReference type="InterPro" id="IPR057774">
    <property type="entry name" value="D8C_UMOD/GP2/OIT3-like"/>
</dbReference>
<comment type="caution">
    <text evidence="7">The sequence shown here is derived from an EMBL/GenBank/DDBJ whole genome shotgun (WGS) entry which is preliminary data.</text>
</comment>
<accession>A0A5N5MKN8</accession>
<keyword evidence="2" id="KW-0964">Secreted</keyword>
<keyword evidence="4" id="KW-1015">Disulfide bond</keyword>